<keyword evidence="3" id="KW-1185">Reference proteome</keyword>
<evidence type="ECO:0000313" key="2">
    <source>
        <dbReference type="EMBL" id="KAI9195607.1"/>
    </source>
</evidence>
<protein>
    <submittedName>
        <fullName evidence="2">Uncharacterized protein</fullName>
    </submittedName>
</protein>
<dbReference type="EMBL" id="JAJSOW010000003">
    <property type="protein sequence ID" value="KAI9195607.1"/>
    <property type="molecule type" value="Genomic_DNA"/>
</dbReference>
<reference evidence="2" key="1">
    <citation type="journal article" date="2022" name="Plant J.">
        <title>Strategies of tolerance reflected in two North American maple genomes.</title>
        <authorList>
            <person name="McEvoy S.L."/>
            <person name="Sezen U.U."/>
            <person name="Trouern-Trend A."/>
            <person name="McMahon S.M."/>
            <person name="Schaberg P.G."/>
            <person name="Yang J."/>
            <person name="Wegrzyn J.L."/>
            <person name="Swenson N.G."/>
        </authorList>
    </citation>
    <scope>NUCLEOTIDE SEQUENCE</scope>
    <source>
        <strain evidence="2">91603</strain>
    </source>
</reference>
<feature type="transmembrane region" description="Helical" evidence="1">
    <location>
        <begin position="35"/>
        <end position="58"/>
    </location>
</feature>
<accession>A0AAD5JL87</accession>
<keyword evidence="1" id="KW-0812">Transmembrane</keyword>
<name>A0AAD5JL87_ACENE</name>
<gene>
    <name evidence="2" type="ORF">LWI28_016519</name>
</gene>
<comment type="caution">
    <text evidence="2">The sequence shown here is derived from an EMBL/GenBank/DDBJ whole genome shotgun (WGS) entry which is preliminary data.</text>
</comment>
<evidence type="ECO:0000313" key="3">
    <source>
        <dbReference type="Proteomes" id="UP001064489"/>
    </source>
</evidence>
<organism evidence="2 3">
    <name type="scientific">Acer negundo</name>
    <name type="common">Box elder</name>
    <dbReference type="NCBI Taxonomy" id="4023"/>
    <lineage>
        <taxon>Eukaryota</taxon>
        <taxon>Viridiplantae</taxon>
        <taxon>Streptophyta</taxon>
        <taxon>Embryophyta</taxon>
        <taxon>Tracheophyta</taxon>
        <taxon>Spermatophyta</taxon>
        <taxon>Magnoliopsida</taxon>
        <taxon>eudicotyledons</taxon>
        <taxon>Gunneridae</taxon>
        <taxon>Pentapetalae</taxon>
        <taxon>rosids</taxon>
        <taxon>malvids</taxon>
        <taxon>Sapindales</taxon>
        <taxon>Sapindaceae</taxon>
        <taxon>Hippocastanoideae</taxon>
        <taxon>Acereae</taxon>
        <taxon>Acer</taxon>
    </lineage>
</organism>
<evidence type="ECO:0000256" key="1">
    <source>
        <dbReference type="SAM" id="Phobius"/>
    </source>
</evidence>
<sequence>MGSLTGCDPTSQGSRLVTCISSNRVVSDACASTMYLIRFFFGLLCLTILFLVMGVMISEGIECRSSDKNVEVEGYVDDLKTDPHGTCLRSSAETHREVYLAHWLGTMPTDPSDAISRSLQLLKTVAKFLEWVLVDYV</sequence>
<keyword evidence="1" id="KW-1133">Transmembrane helix</keyword>
<keyword evidence="1" id="KW-0472">Membrane</keyword>
<dbReference type="Proteomes" id="UP001064489">
    <property type="component" value="Chromosome 1"/>
</dbReference>
<proteinExistence type="predicted"/>
<dbReference type="AlphaFoldDB" id="A0AAD5JL87"/>
<reference evidence="2" key="2">
    <citation type="submission" date="2023-02" db="EMBL/GenBank/DDBJ databases">
        <authorList>
            <person name="Swenson N.G."/>
            <person name="Wegrzyn J.L."/>
            <person name="Mcevoy S.L."/>
        </authorList>
    </citation>
    <scope>NUCLEOTIDE SEQUENCE</scope>
    <source>
        <strain evidence="2">91603</strain>
        <tissue evidence="2">Leaf</tissue>
    </source>
</reference>